<keyword evidence="3" id="KW-1185">Reference proteome</keyword>
<sequence>MPQFIRNKFKAWLGKRIPPSSTITLDQRRIFIFPSRSGVLYLILSMSILVGATNYEKNMLYALVFWLLGLFLVAILHSFANLSGLTITAIKAHPAFAGAHAEFEVELSTTKPRGHEDICLQWPGQEAVLTQVSTKSPTRLMITHLSEQRGWLRPGRLLIESVYPLGLLRVWTWVDLDMQTLVYPAPVPTQVQPIAMHIHDQGHERALGHHEEFYGFRHYQPGDSLRHVMWKFVAKGQPLQTRLHQDYLDLRQWVDWQQFEGMDRENRLARMCWLTLALARSEGFYGLQLPGTTLPPNRGEGHRDSILKALALFELTDLPCDYPTQRS</sequence>
<keyword evidence="1" id="KW-0472">Membrane</keyword>
<evidence type="ECO:0000313" key="3">
    <source>
        <dbReference type="Proteomes" id="UP000019141"/>
    </source>
</evidence>
<dbReference type="Proteomes" id="UP000019141">
    <property type="component" value="Unassembled WGS sequence"/>
</dbReference>
<proteinExistence type="predicted"/>
<keyword evidence="1" id="KW-0812">Transmembrane</keyword>
<keyword evidence="1" id="KW-1133">Transmembrane helix</keyword>
<dbReference type="EMBL" id="AZHW01000273">
    <property type="protein sequence ID" value="ETX01081.1"/>
    <property type="molecule type" value="Genomic_DNA"/>
</dbReference>
<name>W4LTN1_ENTF1</name>
<comment type="caution">
    <text evidence="2">The sequence shown here is derived from an EMBL/GenBank/DDBJ whole genome shotgun (WGS) entry which is preliminary data.</text>
</comment>
<feature type="transmembrane region" description="Helical" evidence="1">
    <location>
        <begin position="61"/>
        <end position="82"/>
    </location>
</feature>
<dbReference type="PANTHER" id="PTHR34351">
    <property type="entry name" value="SLR1927 PROTEIN-RELATED"/>
    <property type="match status" value="1"/>
</dbReference>
<accession>W4LTN1</accession>
<gene>
    <name evidence="2" type="ORF">ETSY1_08775</name>
</gene>
<evidence type="ECO:0000256" key="1">
    <source>
        <dbReference type="SAM" id="Phobius"/>
    </source>
</evidence>
<protein>
    <submittedName>
        <fullName evidence="2">Uncharacterized protein</fullName>
    </submittedName>
</protein>
<feature type="transmembrane region" description="Helical" evidence="1">
    <location>
        <begin position="38"/>
        <end position="55"/>
    </location>
</feature>
<dbReference type="HOGENOM" id="CLU_054568_0_1_7"/>
<dbReference type="AlphaFoldDB" id="W4LTN1"/>
<dbReference type="PANTHER" id="PTHR34351:SF1">
    <property type="entry name" value="SLR1927 PROTEIN"/>
    <property type="match status" value="1"/>
</dbReference>
<organism evidence="2 3">
    <name type="scientific">Entotheonella factor</name>
    <dbReference type="NCBI Taxonomy" id="1429438"/>
    <lineage>
        <taxon>Bacteria</taxon>
        <taxon>Pseudomonadati</taxon>
        <taxon>Nitrospinota/Tectimicrobiota group</taxon>
        <taxon>Candidatus Tectimicrobiota</taxon>
        <taxon>Candidatus Entotheonellia</taxon>
        <taxon>Candidatus Entotheonellales</taxon>
        <taxon>Candidatus Entotheonellaceae</taxon>
        <taxon>Candidatus Entotheonella</taxon>
    </lineage>
</organism>
<reference evidence="2 3" key="1">
    <citation type="journal article" date="2014" name="Nature">
        <title>An environmental bacterial taxon with a large and distinct metabolic repertoire.</title>
        <authorList>
            <person name="Wilson M.C."/>
            <person name="Mori T."/>
            <person name="Ruckert C."/>
            <person name="Uria A.R."/>
            <person name="Helf M.J."/>
            <person name="Takada K."/>
            <person name="Gernert C."/>
            <person name="Steffens U.A."/>
            <person name="Heycke N."/>
            <person name="Schmitt S."/>
            <person name="Rinke C."/>
            <person name="Helfrich E.J."/>
            <person name="Brachmann A.O."/>
            <person name="Gurgui C."/>
            <person name="Wakimoto T."/>
            <person name="Kracht M."/>
            <person name="Crusemann M."/>
            <person name="Hentschel U."/>
            <person name="Abe I."/>
            <person name="Matsunaga S."/>
            <person name="Kalinowski J."/>
            <person name="Takeyama H."/>
            <person name="Piel J."/>
        </authorList>
    </citation>
    <scope>NUCLEOTIDE SEQUENCE [LARGE SCALE GENOMIC DNA]</scope>
    <source>
        <strain evidence="3">TSY1</strain>
    </source>
</reference>
<evidence type="ECO:0000313" key="2">
    <source>
        <dbReference type="EMBL" id="ETX01081.1"/>
    </source>
</evidence>